<dbReference type="EMBL" id="JAVRRJ010000003">
    <property type="protein sequence ID" value="KAK5086684.1"/>
    <property type="molecule type" value="Genomic_DNA"/>
</dbReference>
<feature type="transmembrane region" description="Helical" evidence="2">
    <location>
        <begin position="64"/>
        <end position="84"/>
    </location>
</feature>
<feature type="compositionally biased region" description="Polar residues" evidence="1">
    <location>
        <begin position="235"/>
        <end position="244"/>
    </location>
</feature>
<keyword evidence="2" id="KW-0812">Transmembrane</keyword>
<feature type="region of interest" description="Disordered" evidence="1">
    <location>
        <begin position="213"/>
        <end position="319"/>
    </location>
</feature>
<organism evidence="3 4">
    <name type="scientific">Lithohypha guttulata</name>
    <dbReference type="NCBI Taxonomy" id="1690604"/>
    <lineage>
        <taxon>Eukaryota</taxon>
        <taxon>Fungi</taxon>
        <taxon>Dikarya</taxon>
        <taxon>Ascomycota</taxon>
        <taxon>Pezizomycotina</taxon>
        <taxon>Eurotiomycetes</taxon>
        <taxon>Chaetothyriomycetidae</taxon>
        <taxon>Chaetothyriales</taxon>
        <taxon>Trichomeriaceae</taxon>
        <taxon>Lithohypha</taxon>
    </lineage>
</organism>
<name>A0AAN7YHS7_9EURO</name>
<gene>
    <name evidence="3" type="ORF">LTR05_003852</name>
</gene>
<proteinExistence type="predicted"/>
<keyword evidence="2" id="KW-1133">Transmembrane helix</keyword>
<keyword evidence="4" id="KW-1185">Reference proteome</keyword>
<keyword evidence="2" id="KW-0472">Membrane</keyword>
<protein>
    <submittedName>
        <fullName evidence="3">Uncharacterized protein</fullName>
    </submittedName>
</protein>
<accession>A0AAN7YHS7</accession>
<feature type="transmembrane region" description="Helical" evidence="2">
    <location>
        <begin position="132"/>
        <end position="152"/>
    </location>
</feature>
<dbReference type="Proteomes" id="UP001309876">
    <property type="component" value="Unassembled WGS sequence"/>
</dbReference>
<evidence type="ECO:0000256" key="1">
    <source>
        <dbReference type="SAM" id="MobiDB-lite"/>
    </source>
</evidence>
<feature type="transmembrane region" description="Helical" evidence="2">
    <location>
        <begin position="173"/>
        <end position="195"/>
    </location>
</feature>
<feature type="compositionally biased region" description="Polar residues" evidence="1">
    <location>
        <begin position="306"/>
        <end position="315"/>
    </location>
</feature>
<dbReference type="AlphaFoldDB" id="A0AAN7YHS7"/>
<feature type="compositionally biased region" description="Low complexity" evidence="1">
    <location>
        <begin position="245"/>
        <end position="261"/>
    </location>
</feature>
<evidence type="ECO:0000313" key="3">
    <source>
        <dbReference type="EMBL" id="KAK5086684.1"/>
    </source>
</evidence>
<comment type="caution">
    <text evidence="3">The sequence shown here is derived from an EMBL/GenBank/DDBJ whole genome shotgun (WGS) entry which is preliminary data.</text>
</comment>
<feature type="compositionally biased region" description="Basic and acidic residues" evidence="1">
    <location>
        <begin position="296"/>
        <end position="305"/>
    </location>
</feature>
<sequence length="342" mass="37545">METPPPQGNAMPGPQEDPPVWTYPTRFCRICREDVPATVTLYPPGLPIQFQKPIVEYKNEDESVVTCLTVLFMLFVVFALGFVADPIINIYLDPYDSVVGHESISDIWDELDIVGPARGRVPPWMAHFSKGFISMGLLGFVKTVILNPLNWINFRTGTSWTNMRHNTGRSRAVNISWIAVAIGVASAFVFFYRWVQAFVQKTLQRIGNNIVDTQLTGDDDDLKPPPGWKFKSPVDPTTGQTDQPNSTNSAFSASSSNTSSADQKATSDGVQQEKPASPPTLPDENPSASSDSESADTTHSKHDSDPSQVPMTGSWVSIDKVVDGDEAGLPEAHRQGWSFSNL</sequence>
<reference evidence="3 4" key="1">
    <citation type="submission" date="2023-08" db="EMBL/GenBank/DDBJ databases">
        <title>Black Yeasts Isolated from many extreme environments.</title>
        <authorList>
            <person name="Coleine C."/>
            <person name="Stajich J.E."/>
            <person name="Selbmann L."/>
        </authorList>
    </citation>
    <scope>NUCLEOTIDE SEQUENCE [LARGE SCALE GENOMIC DNA]</scope>
    <source>
        <strain evidence="3 4">CCFEE 5910</strain>
    </source>
</reference>
<evidence type="ECO:0000313" key="4">
    <source>
        <dbReference type="Proteomes" id="UP001309876"/>
    </source>
</evidence>
<evidence type="ECO:0000256" key="2">
    <source>
        <dbReference type="SAM" id="Phobius"/>
    </source>
</evidence>